<dbReference type="PRINTS" id="PR00723">
    <property type="entry name" value="SUBTILISIN"/>
</dbReference>
<feature type="compositionally biased region" description="Basic and acidic residues" evidence="5">
    <location>
        <begin position="587"/>
        <end position="596"/>
    </location>
</feature>
<dbReference type="SMART" id="SM00248">
    <property type="entry name" value="ANK"/>
    <property type="match status" value="3"/>
</dbReference>
<dbReference type="PANTHER" id="PTHR24121">
    <property type="entry name" value="NO MECHANORECEPTOR POTENTIAL C, ISOFORM D-RELATED"/>
    <property type="match status" value="1"/>
</dbReference>
<dbReference type="InterPro" id="IPR002110">
    <property type="entry name" value="Ankyrin_rpt"/>
</dbReference>
<accession>A0A428P4Z6</accession>
<dbReference type="InterPro" id="IPR036770">
    <property type="entry name" value="Ankyrin_rpt-contain_sf"/>
</dbReference>
<evidence type="ECO:0000256" key="2">
    <source>
        <dbReference type="ARBA" id="ARBA00022801"/>
    </source>
</evidence>
<feature type="region of interest" description="Disordered" evidence="5">
    <location>
        <begin position="578"/>
        <end position="603"/>
    </location>
</feature>
<sequence length="1126" mass="125304">MSSNNVQLILPSAPNRDPLPRAVHNVIPREPDFTIPSLLAIHVSDRLNILYHHSPADLTGTMVGSGKWPNNGPDDENVYPTPQASEDGDTDDQPEARPLATLEQELAVGKWNLYEEPDKLRVKFYHEHQDTVRCKGNQDSNIFHVLARIPEKKIRKLKLLVYWVVQISGDLLTHTDTQGLTGFHLAIQNRNYRMVRYVLDAHEHYRAKKGWDIDGILKAAQNGNNSLHLAMKWMTPVPQKEGGWLETIKTLIDKASAETLTMQNQDGFTPLHLAVEGKKCTPQQLIIVKKLIETCEAALDVRGNKGKTDLSPYQYQQATYEEFRRKQPKQLGDRKTGHGASSTQNTDMQCSKTDDGRAESAAESAQGDVSYQPVQSREKPRGGGEDGSNGPMPAQRPSEGPSSGHARKPREGEQDGRGSYQEQKHNSGGVSGHGSNMKKLRRQPTVGEEAKDAGGVIAIVSQDQHQHEQMSPMATTAQKAIRHKDGSKTKAESFNDNVTGDSADEIASYLKRTYLRKRSRCKALDFLYGGVSDTQVDFNLYGKEGEISEEDFKRGYKCAKLEDTLQFVRIPHLIIKPTPPAPSASEPDDHLERHPELPSSKDPALGRTDLGIIFRWLRADARVEKIIKLIVDDSRDPPHCDEEIENAVKPFGVEVWDWCKIDLCCETIAKTAPNARQINLYWSGKNAVLRGWSDREGGLARLPDLEQVVVFLRSVSSTEQLMKLTIDEVTQGTEGRSRNLKNFSSFKERLERWAQRKDIRIKLAESDSNRQAIHTARVKNENALQNHRWLKCMDSFSHFIVNVRLRQPLQPIKIAIIDDGIDTTDRKLHDRIIGGQYFCAQDESPSFCVSAGGHGTMMARLITRVFPQAKIISLKLDEHAQSDGSAQFSVQSAADAVRYARSLGVSIINMSWSIEPTEASKNSLDDLRRAINLAEESKILMFCSANDQGKTEDKSYPGQCSRGPLGTLCKIGAATATGGEYHYVSLGDVDFLFPGRVVEKEQDEDAADNAAGTGLKDRSAEGSSLATAFASGLAGLILYILQLVSVYCEGDGGELGGGFAMHYESVRNEPSKMMEIFKRLATEKKFVEVWKVFENAEEALRTGGRLPDNKFRILTKICSELLTGLN</sequence>
<dbReference type="InterPro" id="IPR015500">
    <property type="entry name" value="Peptidase_S8_subtilisin-rel"/>
</dbReference>
<evidence type="ECO:0000259" key="6">
    <source>
        <dbReference type="Pfam" id="PF00082"/>
    </source>
</evidence>
<dbReference type="InterPro" id="IPR023827">
    <property type="entry name" value="Peptidase_S8_Asp-AS"/>
</dbReference>
<keyword evidence="2 4" id="KW-0378">Hydrolase</keyword>
<dbReference type="SUPFAM" id="SSF48403">
    <property type="entry name" value="Ankyrin repeat"/>
    <property type="match status" value="1"/>
</dbReference>
<evidence type="ECO:0000313" key="8">
    <source>
        <dbReference type="Proteomes" id="UP000288168"/>
    </source>
</evidence>
<keyword evidence="3 4" id="KW-0720">Serine protease</keyword>
<name>A0A428P4Z6_9HYPO</name>
<dbReference type="Proteomes" id="UP000288168">
    <property type="component" value="Unassembled WGS sequence"/>
</dbReference>
<dbReference type="SUPFAM" id="SSF52743">
    <property type="entry name" value="Subtilisin-like"/>
    <property type="match status" value="1"/>
</dbReference>
<evidence type="ECO:0000256" key="5">
    <source>
        <dbReference type="SAM" id="MobiDB-lite"/>
    </source>
</evidence>
<comment type="similarity">
    <text evidence="4">Belongs to the peptidase S8 family.</text>
</comment>
<dbReference type="PANTHER" id="PTHR24121:SF21">
    <property type="entry name" value="ANKYRIN REPEAT FAMILY PROTEIN"/>
    <property type="match status" value="1"/>
</dbReference>
<dbReference type="EMBL" id="NKCI01000204">
    <property type="protein sequence ID" value="RSL48086.1"/>
    <property type="molecule type" value="Genomic_DNA"/>
</dbReference>
<keyword evidence="1 4" id="KW-0645">Protease</keyword>
<dbReference type="Gene3D" id="3.40.50.200">
    <property type="entry name" value="Peptidase S8/S53 domain"/>
    <property type="match status" value="1"/>
</dbReference>
<feature type="region of interest" description="Disordered" evidence="5">
    <location>
        <begin position="62"/>
        <end position="95"/>
    </location>
</feature>
<evidence type="ECO:0000256" key="1">
    <source>
        <dbReference type="ARBA" id="ARBA00022670"/>
    </source>
</evidence>
<reference evidence="7 8" key="1">
    <citation type="submission" date="2017-06" db="EMBL/GenBank/DDBJ databases">
        <title>Comparative genomic analysis of Ambrosia Fusariam Clade fungi.</title>
        <authorList>
            <person name="Stajich J.E."/>
            <person name="Carrillo J."/>
            <person name="Kijimoto T."/>
            <person name="Eskalen A."/>
            <person name="O'Donnell K."/>
            <person name="Kasson M."/>
        </authorList>
    </citation>
    <scope>NUCLEOTIDE SEQUENCE [LARGE SCALE GENOMIC DNA]</scope>
    <source>
        <strain evidence="7 8">NRRL62584</strain>
    </source>
</reference>
<evidence type="ECO:0000256" key="4">
    <source>
        <dbReference type="PROSITE-ProRule" id="PRU01240"/>
    </source>
</evidence>
<feature type="domain" description="Peptidase S8/S53" evidence="6">
    <location>
        <begin position="812"/>
        <end position="1038"/>
    </location>
</feature>
<dbReference type="Pfam" id="PF00082">
    <property type="entry name" value="Peptidase_S8"/>
    <property type="match status" value="1"/>
</dbReference>
<dbReference type="OrthoDB" id="5093543at2759"/>
<feature type="active site" description="Charge relay system" evidence="4">
    <location>
        <position position="818"/>
    </location>
</feature>
<dbReference type="InterPro" id="IPR036852">
    <property type="entry name" value="Peptidase_S8/S53_dom_sf"/>
</dbReference>
<dbReference type="InterPro" id="IPR000209">
    <property type="entry name" value="Peptidase_S8/S53_dom"/>
</dbReference>
<feature type="active site" description="Charge relay system" evidence="4">
    <location>
        <position position="854"/>
    </location>
</feature>
<evidence type="ECO:0000313" key="7">
    <source>
        <dbReference type="EMBL" id="RSL48086.1"/>
    </source>
</evidence>
<feature type="active site" description="Charge relay system" evidence="4">
    <location>
        <position position="1024"/>
    </location>
</feature>
<dbReference type="AlphaFoldDB" id="A0A428P4Z6"/>
<feature type="region of interest" description="Disordered" evidence="5">
    <location>
        <begin position="325"/>
        <end position="450"/>
    </location>
</feature>
<protein>
    <recommendedName>
        <fullName evidence="6">Peptidase S8/S53 domain-containing protein</fullName>
    </recommendedName>
</protein>
<evidence type="ECO:0000256" key="3">
    <source>
        <dbReference type="ARBA" id="ARBA00022825"/>
    </source>
</evidence>
<dbReference type="GO" id="GO:0006508">
    <property type="term" value="P:proteolysis"/>
    <property type="evidence" value="ECO:0007669"/>
    <property type="project" value="UniProtKB-KW"/>
</dbReference>
<organism evidence="7 8">
    <name type="scientific">Fusarium duplospermum</name>
    <dbReference type="NCBI Taxonomy" id="1325734"/>
    <lineage>
        <taxon>Eukaryota</taxon>
        <taxon>Fungi</taxon>
        <taxon>Dikarya</taxon>
        <taxon>Ascomycota</taxon>
        <taxon>Pezizomycotina</taxon>
        <taxon>Sordariomycetes</taxon>
        <taxon>Hypocreomycetidae</taxon>
        <taxon>Hypocreales</taxon>
        <taxon>Nectriaceae</taxon>
        <taxon>Fusarium</taxon>
        <taxon>Fusarium solani species complex</taxon>
    </lineage>
</organism>
<dbReference type="GO" id="GO:0004252">
    <property type="term" value="F:serine-type endopeptidase activity"/>
    <property type="evidence" value="ECO:0007669"/>
    <property type="project" value="UniProtKB-UniRule"/>
</dbReference>
<feature type="compositionally biased region" description="Polar residues" evidence="5">
    <location>
        <begin position="339"/>
        <end position="351"/>
    </location>
</feature>
<keyword evidence="8" id="KW-1185">Reference proteome</keyword>
<dbReference type="Gene3D" id="1.25.40.20">
    <property type="entry name" value="Ankyrin repeat-containing domain"/>
    <property type="match status" value="1"/>
</dbReference>
<comment type="caution">
    <text evidence="7">The sequence shown here is derived from an EMBL/GenBank/DDBJ whole genome shotgun (WGS) entry which is preliminary data.</text>
</comment>
<dbReference type="PROSITE" id="PS51892">
    <property type="entry name" value="SUBTILASE"/>
    <property type="match status" value="1"/>
</dbReference>
<dbReference type="PROSITE" id="PS00136">
    <property type="entry name" value="SUBTILASE_ASP"/>
    <property type="match status" value="1"/>
</dbReference>
<proteinExistence type="inferred from homology"/>
<dbReference type="STRING" id="1325734.A0A428P4Z6"/>
<dbReference type="Pfam" id="PF00023">
    <property type="entry name" value="Ank"/>
    <property type="match status" value="1"/>
</dbReference>
<feature type="compositionally biased region" description="Basic and acidic residues" evidence="5">
    <location>
        <begin position="325"/>
        <end position="336"/>
    </location>
</feature>
<gene>
    <name evidence="7" type="ORF">CEP54_013099</name>
</gene>